<accession>A0ACC3Z4B9</accession>
<comment type="caution">
    <text evidence="1">The sequence shown here is derived from an EMBL/GenBank/DDBJ whole genome shotgun (WGS) entry which is preliminary data.</text>
</comment>
<evidence type="ECO:0000313" key="2">
    <source>
        <dbReference type="Proteomes" id="UP000805649"/>
    </source>
</evidence>
<dbReference type="EMBL" id="VUJX02000003">
    <property type="protein sequence ID" value="KAL0938927.1"/>
    <property type="molecule type" value="Genomic_DNA"/>
</dbReference>
<sequence>MRLAIVGGREAAGRGQQRSDSHRPPSYPPSSVLFDLCILPIWGVAA</sequence>
<evidence type="ECO:0000313" key="1">
    <source>
        <dbReference type="EMBL" id="KAL0938927.1"/>
    </source>
</evidence>
<reference evidence="1 2" key="1">
    <citation type="journal article" date="2020" name="Phytopathology">
        <title>Genome Sequence Resources of Colletotrichum truncatum, C. plurivorum, C. musicola, and C. sojae: Four Species Pathogenic to Soybean (Glycine max).</title>
        <authorList>
            <person name="Rogerio F."/>
            <person name="Boufleur T.R."/>
            <person name="Ciampi-Guillardi M."/>
            <person name="Sukno S.A."/>
            <person name="Thon M.R."/>
            <person name="Massola Junior N.S."/>
            <person name="Baroncelli R."/>
        </authorList>
    </citation>
    <scope>NUCLEOTIDE SEQUENCE [LARGE SCALE GENOMIC DNA]</scope>
    <source>
        <strain evidence="1 2">CMES1059</strain>
    </source>
</reference>
<keyword evidence="2" id="KW-1185">Reference proteome</keyword>
<dbReference type="Proteomes" id="UP000805649">
    <property type="component" value="Unassembled WGS sequence"/>
</dbReference>
<organism evidence="1 2">
    <name type="scientific">Colletotrichum truncatum</name>
    <name type="common">Anthracnose fungus</name>
    <name type="synonym">Colletotrichum capsici</name>
    <dbReference type="NCBI Taxonomy" id="5467"/>
    <lineage>
        <taxon>Eukaryota</taxon>
        <taxon>Fungi</taxon>
        <taxon>Dikarya</taxon>
        <taxon>Ascomycota</taxon>
        <taxon>Pezizomycotina</taxon>
        <taxon>Sordariomycetes</taxon>
        <taxon>Hypocreomycetidae</taxon>
        <taxon>Glomerellales</taxon>
        <taxon>Glomerellaceae</taxon>
        <taxon>Colletotrichum</taxon>
        <taxon>Colletotrichum truncatum species complex</taxon>
    </lineage>
</organism>
<protein>
    <submittedName>
        <fullName evidence="1">Uncharacterized protein</fullName>
    </submittedName>
</protein>
<gene>
    <name evidence="1" type="ORF">CTRU02_205537</name>
</gene>
<name>A0ACC3Z4B9_COLTU</name>
<proteinExistence type="predicted"/>